<protein>
    <submittedName>
        <fullName evidence="1">Chromosomal replication initiator protein DnaA</fullName>
    </submittedName>
</protein>
<dbReference type="GO" id="GO:0006270">
    <property type="term" value="P:DNA replication initiation"/>
    <property type="evidence" value="ECO:0007669"/>
    <property type="project" value="TreeGrafter"/>
</dbReference>
<dbReference type="Gene3D" id="3.40.50.300">
    <property type="entry name" value="P-loop containing nucleotide triphosphate hydrolases"/>
    <property type="match status" value="1"/>
</dbReference>
<name>A0A2R8AIJ2_9RHOB</name>
<sequence length="227" mass="24484">MPEQLTFDLPAHPAQGLDDFLVTPSNANAMATIESWQNWPNRKLVLAGDAGTGKTHLTHVWAGLSGAQILQASSLPDLRIEDLAGQSVALEDADRIAGNPEAEKALFHLHNLVLAEGGALLVTARSAPSRWGVTLPDLKSRMEGTTLARLDPPDDMLLSAVLVKLFHDRQITVPANLIDYLLPRMERSLAEAARLVSVLDQAALSEGRALTRVLAARVLDKDPETEA</sequence>
<gene>
    <name evidence="1" type="primary">dnaA_1</name>
    <name evidence="1" type="ORF">ALP8811_00680</name>
</gene>
<organism evidence="1 2">
    <name type="scientific">Aliiroseovarius pelagivivens</name>
    <dbReference type="NCBI Taxonomy" id="1639690"/>
    <lineage>
        <taxon>Bacteria</taxon>
        <taxon>Pseudomonadati</taxon>
        <taxon>Pseudomonadota</taxon>
        <taxon>Alphaproteobacteria</taxon>
        <taxon>Rhodobacterales</taxon>
        <taxon>Paracoccaceae</taxon>
        <taxon>Aliiroseovarius</taxon>
    </lineage>
</organism>
<dbReference type="PANTHER" id="PTHR30050">
    <property type="entry name" value="CHROMOSOMAL REPLICATION INITIATOR PROTEIN DNAA"/>
    <property type="match status" value="1"/>
</dbReference>
<proteinExistence type="predicted"/>
<dbReference type="RefSeq" id="WP_108855761.1">
    <property type="nucleotide sequence ID" value="NZ_OMOI01000001.1"/>
</dbReference>
<dbReference type="PANTHER" id="PTHR30050:SF5">
    <property type="entry name" value="DNAA REGULATORY INACTIVATOR HDA"/>
    <property type="match status" value="1"/>
</dbReference>
<dbReference type="OrthoDB" id="7390113at2"/>
<dbReference type="GO" id="GO:0003688">
    <property type="term" value="F:DNA replication origin binding"/>
    <property type="evidence" value="ECO:0007669"/>
    <property type="project" value="TreeGrafter"/>
</dbReference>
<dbReference type="Proteomes" id="UP000244911">
    <property type="component" value="Unassembled WGS sequence"/>
</dbReference>
<evidence type="ECO:0000313" key="1">
    <source>
        <dbReference type="EMBL" id="SPF75687.1"/>
    </source>
</evidence>
<dbReference type="SUPFAM" id="SSF52540">
    <property type="entry name" value="P-loop containing nucleoside triphosphate hydrolases"/>
    <property type="match status" value="1"/>
</dbReference>
<dbReference type="AlphaFoldDB" id="A0A2R8AIJ2"/>
<accession>A0A2R8AIJ2</accession>
<dbReference type="GO" id="GO:0005886">
    <property type="term" value="C:plasma membrane"/>
    <property type="evidence" value="ECO:0007669"/>
    <property type="project" value="TreeGrafter"/>
</dbReference>
<dbReference type="Gene3D" id="1.10.8.60">
    <property type="match status" value="1"/>
</dbReference>
<evidence type="ECO:0000313" key="2">
    <source>
        <dbReference type="Proteomes" id="UP000244911"/>
    </source>
</evidence>
<dbReference type="EMBL" id="OMOI01000001">
    <property type="protein sequence ID" value="SPF75687.1"/>
    <property type="molecule type" value="Genomic_DNA"/>
</dbReference>
<reference evidence="1 2" key="1">
    <citation type="submission" date="2018-03" db="EMBL/GenBank/DDBJ databases">
        <authorList>
            <person name="Keele B.F."/>
        </authorList>
    </citation>
    <scope>NUCLEOTIDE SEQUENCE [LARGE SCALE GENOMIC DNA]</scope>
    <source>
        <strain evidence="1 2">CECT 8811</strain>
    </source>
</reference>
<keyword evidence="2" id="KW-1185">Reference proteome</keyword>
<dbReference type="InterPro" id="IPR027417">
    <property type="entry name" value="P-loop_NTPase"/>
</dbReference>